<dbReference type="STRING" id="1416801.SAMN05192553_102500"/>
<dbReference type="AlphaFoldDB" id="A0A1H6WIS1"/>
<organism evidence="8 9">
    <name type="scientific">Cyclobacterium xiamenense</name>
    <dbReference type="NCBI Taxonomy" id="1297121"/>
    <lineage>
        <taxon>Bacteria</taxon>
        <taxon>Pseudomonadati</taxon>
        <taxon>Bacteroidota</taxon>
        <taxon>Cytophagia</taxon>
        <taxon>Cytophagales</taxon>
        <taxon>Cyclobacteriaceae</taxon>
        <taxon>Cyclobacterium</taxon>
    </lineage>
</organism>
<keyword evidence="2" id="KW-0028">Amino-acid biosynthesis</keyword>
<dbReference type="EMBL" id="FNZH01000002">
    <property type="protein sequence ID" value="SEJ12255.1"/>
    <property type="molecule type" value="Genomic_DNA"/>
</dbReference>
<dbReference type="Pfam" id="PF01761">
    <property type="entry name" value="DHQ_synthase"/>
    <property type="match status" value="1"/>
</dbReference>
<sequence>MKKIAHQSIEQVFSVPFSYRVYFTEDLFAVSNRLFADLIQGDKVPKVYLVVDEGVVRHHPSLIAAIQTYAAAYREVFTLCAVPLVVPGGEQVKNEQEYLQQVLKATHEYGIDRHSYIVGLGGGALLDMVGFAATIAHRGIRHIRIPTTVLSQNDSGVGVKNGINAYGKKNYLGAFAPPYAVINDAHFLQTLEERDWRSGISEALKVALIKDASFFVWIEQQALELMDKSDPSMQELIYRCAQMHMDHIASGDPFESGSSRPLDFGHWAAHKLEHLSGYRIRHGEAVAIGIALDTTYSFLAGMISENELKRVIDVIVKLGFELYVPELSGDSLIKGLEEFREHLGGELTIMLLDKIGHGVEVHHMDPGLIRKAIEKLNQFQLANSKA</sequence>
<dbReference type="InterPro" id="IPR056179">
    <property type="entry name" value="DHQS_C"/>
</dbReference>
<evidence type="ECO:0000256" key="4">
    <source>
        <dbReference type="ARBA" id="ARBA00023141"/>
    </source>
</evidence>
<dbReference type="NCBIfam" id="NF004852">
    <property type="entry name" value="PRK06203.1"/>
    <property type="match status" value="1"/>
</dbReference>
<keyword evidence="4" id="KW-0057">Aromatic amino acid biosynthesis</keyword>
<feature type="domain" description="3-dehydroquinate synthase N-terminal" evidence="6">
    <location>
        <begin position="84"/>
        <end position="197"/>
    </location>
</feature>
<evidence type="ECO:0000313" key="9">
    <source>
        <dbReference type="Proteomes" id="UP000199403"/>
    </source>
</evidence>
<dbReference type="OrthoDB" id="9806583at2"/>
<dbReference type="Pfam" id="PF24621">
    <property type="entry name" value="DHQS_C"/>
    <property type="match status" value="1"/>
</dbReference>
<dbReference type="Gene3D" id="3.40.50.1970">
    <property type="match status" value="1"/>
</dbReference>
<gene>
    <name evidence="8" type="ORF">SAMN05192553_102500</name>
</gene>
<evidence type="ECO:0000259" key="7">
    <source>
        <dbReference type="Pfam" id="PF24621"/>
    </source>
</evidence>
<dbReference type="RefSeq" id="WP_092171488.1">
    <property type="nucleotide sequence ID" value="NZ_FNZH01000002.1"/>
</dbReference>
<keyword evidence="5" id="KW-0456">Lyase</keyword>
<evidence type="ECO:0000256" key="1">
    <source>
        <dbReference type="ARBA" id="ARBA00001911"/>
    </source>
</evidence>
<dbReference type="InterPro" id="IPR050071">
    <property type="entry name" value="Dehydroquinate_synthase"/>
</dbReference>
<evidence type="ECO:0000259" key="6">
    <source>
        <dbReference type="Pfam" id="PF01761"/>
    </source>
</evidence>
<keyword evidence="3" id="KW-0520">NAD</keyword>
<accession>A0A1H6WIS1</accession>
<dbReference type="SUPFAM" id="SSF56796">
    <property type="entry name" value="Dehydroquinate synthase-like"/>
    <property type="match status" value="1"/>
</dbReference>
<dbReference type="InterPro" id="IPR030960">
    <property type="entry name" value="DHQS/DOIS_N"/>
</dbReference>
<evidence type="ECO:0000313" key="8">
    <source>
        <dbReference type="EMBL" id="SEJ12255.1"/>
    </source>
</evidence>
<keyword evidence="9" id="KW-1185">Reference proteome</keyword>
<reference evidence="9" key="1">
    <citation type="submission" date="2016-10" db="EMBL/GenBank/DDBJ databases">
        <authorList>
            <person name="Varghese N."/>
            <person name="Submissions S."/>
        </authorList>
    </citation>
    <scope>NUCLEOTIDE SEQUENCE [LARGE SCALE GENOMIC DNA]</scope>
    <source>
        <strain evidence="9">IBRC-M 10761</strain>
    </source>
</reference>
<dbReference type="GO" id="GO:0008652">
    <property type="term" value="P:amino acid biosynthetic process"/>
    <property type="evidence" value="ECO:0007669"/>
    <property type="project" value="UniProtKB-KW"/>
</dbReference>
<dbReference type="PANTHER" id="PTHR43622:SF7">
    <property type="entry name" value="3-DEHYDROQUINATE SYNTHASE, CHLOROPLASTIC"/>
    <property type="match status" value="1"/>
</dbReference>
<evidence type="ECO:0000256" key="5">
    <source>
        <dbReference type="ARBA" id="ARBA00023239"/>
    </source>
</evidence>
<dbReference type="Proteomes" id="UP000199403">
    <property type="component" value="Unassembled WGS sequence"/>
</dbReference>
<dbReference type="GO" id="GO:0009073">
    <property type="term" value="P:aromatic amino acid family biosynthetic process"/>
    <property type="evidence" value="ECO:0007669"/>
    <property type="project" value="UniProtKB-KW"/>
</dbReference>
<evidence type="ECO:0000256" key="2">
    <source>
        <dbReference type="ARBA" id="ARBA00022605"/>
    </source>
</evidence>
<name>A0A1H6WIS1_9BACT</name>
<comment type="cofactor">
    <cofactor evidence="1">
        <name>NAD(+)</name>
        <dbReference type="ChEBI" id="CHEBI:57540"/>
    </cofactor>
</comment>
<feature type="domain" description="3-dehydroquinate synthase C-terminal" evidence="7">
    <location>
        <begin position="199"/>
        <end position="334"/>
    </location>
</feature>
<dbReference type="Gene3D" id="1.20.1090.10">
    <property type="entry name" value="Dehydroquinate synthase-like - alpha domain"/>
    <property type="match status" value="1"/>
</dbReference>
<dbReference type="CDD" id="cd08198">
    <property type="entry name" value="DHQS-like"/>
    <property type="match status" value="1"/>
</dbReference>
<proteinExistence type="predicted"/>
<dbReference type="GO" id="GO:0003856">
    <property type="term" value="F:3-dehydroquinate synthase activity"/>
    <property type="evidence" value="ECO:0007669"/>
    <property type="project" value="TreeGrafter"/>
</dbReference>
<evidence type="ECO:0000256" key="3">
    <source>
        <dbReference type="ARBA" id="ARBA00023027"/>
    </source>
</evidence>
<dbReference type="PANTHER" id="PTHR43622">
    <property type="entry name" value="3-DEHYDROQUINATE SYNTHASE"/>
    <property type="match status" value="1"/>
</dbReference>
<protein>
    <submittedName>
        <fullName evidence="8">3-dehydroquinate synthase</fullName>
    </submittedName>
</protein>